<dbReference type="InterPro" id="IPR019411">
    <property type="entry name" value="MMM1_dom"/>
</dbReference>
<reference evidence="12 13" key="1">
    <citation type="journal article" date="2019" name="Nat. Ecol. Evol.">
        <title>Megaphylogeny resolves global patterns of mushroom evolution.</title>
        <authorList>
            <person name="Varga T."/>
            <person name="Krizsan K."/>
            <person name="Foldi C."/>
            <person name="Dima B."/>
            <person name="Sanchez-Garcia M."/>
            <person name="Sanchez-Ramirez S."/>
            <person name="Szollosi G.J."/>
            <person name="Szarkandi J.G."/>
            <person name="Papp V."/>
            <person name="Albert L."/>
            <person name="Andreopoulos W."/>
            <person name="Angelini C."/>
            <person name="Antonin V."/>
            <person name="Barry K.W."/>
            <person name="Bougher N.L."/>
            <person name="Buchanan P."/>
            <person name="Buyck B."/>
            <person name="Bense V."/>
            <person name="Catcheside P."/>
            <person name="Chovatia M."/>
            <person name="Cooper J."/>
            <person name="Damon W."/>
            <person name="Desjardin D."/>
            <person name="Finy P."/>
            <person name="Geml J."/>
            <person name="Haridas S."/>
            <person name="Hughes K."/>
            <person name="Justo A."/>
            <person name="Karasinski D."/>
            <person name="Kautmanova I."/>
            <person name="Kiss B."/>
            <person name="Kocsube S."/>
            <person name="Kotiranta H."/>
            <person name="LaButti K.M."/>
            <person name="Lechner B.E."/>
            <person name="Liimatainen K."/>
            <person name="Lipzen A."/>
            <person name="Lukacs Z."/>
            <person name="Mihaltcheva S."/>
            <person name="Morgado L.N."/>
            <person name="Niskanen T."/>
            <person name="Noordeloos M.E."/>
            <person name="Ohm R.A."/>
            <person name="Ortiz-Santana B."/>
            <person name="Ovrebo C."/>
            <person name="Racz N."/>
            <person name="Riley R."/>
            <person name="Savchenko A."/>
            <person name="Shiryaev A."/>
            <person name="Soop K."/>
            <person name="Spirin V."/>
            <person name="Szebenyi C."/>
            <person name="Tomsovsky M."/>
            <person name="Tulloss R.E."/>
            <person name="Uehling J."/>
            <person name="Grigoriev I.V."/>
            <person name="Vagvolgyi C."/>
            <person name="Papp T."/>
            <person name="Martin F.M."/>
            <person name="Miettinen O."/>
            <person name="Hibbett D.S."/>
            <person name="Nagy L.G."/>
        </authorList>
    </citation>
    <scope>NUCLEOTIDE SEQUENCE [LARGE SCALE GENOMIC DNA]</scope>
    <source>
        <strain evidence="12 13">OMC1185</strain>
    </source>
</reference>
<evidence type="ECO:0000256" key="5">
    <source>
        <dbReference type="ARBA" id="ARBA00022989"/>
    </source>
</evidence>
<evidence type="ECO:0000256" key="9">
    <source>
        <dbReference type="SAM" id="MobiDB-lite"/>
    </source>
</evidence>
<feature type="compositionally biased region" description="Basic and acidic residues" evidence="9">
    <location>
        <begin position="1011"/>
        <end position="1020"/>
    </location>
</feature>
<proteinExistence type="predicted"/>
<feature type="compositionally biased region" description="Low complexity" evidence="9">
    <location>
        <begin position="621"/>
        <end position="630"/>
    </location>
</feature>
<dbReference type="InterPro" id="IPR031468">
    <property type="entry name" value="SMP_LBD"/>
</dbReference>
<feature type="transmembrane region" description="Helical" evidence="10">
    <location>
        <begin position="7"/>
        <end position="31"/>
    </location>
</feature>
<gene>
    <name evidence="12" type="ORF">OE88DRAFT_1730009</name>
</gene>
<feature type="compositionally biased region" description="Low complexity" evidence="9">
    <location>
        <begin position="695"/>
        <end position="708"/>
    </location>
</feature>
<dbReference type="Pfam" id="PF10296">
    <property type="entry name" value="MMM1"/>
    <property type="match status" value="1"/>
</dbReference>
<sequence>MSFKALVYAYILGGLTFIPLVILGLIFLTIYTSVPVGDPDVDKNTRGELEKKEAGDEDGEQSAEPQALASDLNDIPKTRKGWLTIRRTFEESNFDGSYVQLVRSYLDSRSKDPKRSRPKDMWYAALKGKVLYLYEDESMTECEAAIELSGHDVVIYPEGLIDGELFAKRNAICLKPKAPPLLRNPPSVTMEMKLPEENIEEKISAMPGGPKKKEREKAKLEEVERHREAAREQALDASTPWFIFVRSNVEMEDWYFALVHASENTANSPTLDPLRPVFKPEDMAHLVATLDEQPDIIPMRWLNALIGRIFFSYYRTNKLESYIIGRLMKKLSKVKRPSFLSDVVVKEVSVGNRAPTFSKPMLKELTKEGDASLEVKVHYKGEIRITVEATAIINLGARFKSYTVKLVLAAVLRELDGNLLIKVKRPPSSRIWYAFTQMPHMVLDVEPIVSDRQITWGMILSTIESRLKEIILESVVMPNMDDIAFFESKRYSHRGGIWADASRQDAQEGEEPESDNEDAASTASMPPPDVDVSEVDRDVALKQRSHSTGEVTTEAGSVEPLASDESDPFPEDSTLVGSSTSQRRLSAASQKSMARSVHSEMLGVADEEWRGRSTEMDGTVPARPRSAPADRPSDPEGSSGLSRYLSANSARRSASQHSQSSSVHSSSSSPEHDAGESSDGPPTPQVPQKPVYRASTISSSPTTSFFSTLKSRASDKQALSNTAKEAMRKWGVNVNWGALRREGNGSGNNSDAGYDEAPLGESSRSNHKSRLSYADVRAAVSERRERGGVSPEVPGVDPIASSSSHPITIPGSQRDSDQDTGRSPTSYVDKQGTSPSDARPGLTPPEKGDRPKIMAPSMSRSTTALQQKPSEPVATPNEGEPEHPPSPIHTQPMQARSMTIPGIHASHRGEVMAMGWKPPSPPPASADSSKGRTPAISSVYRLLKSPMLSAQQQNQASAPPSQGDVGEQQQQPAGDAGPSRPTPPPLPPRSTSTVVPRTTESPASAALKTIATKDESKRSSVDGTLMAGAPVVSSSPAVPVVGETSSSTSMAADRPVPPKPPLPPRRSQAQG</sequence>
<evidence type="ECO:0000256" key="6">
    <source>
        <dbReference type="ARBA" id="ARBA00023055"/>
    </source>
</evidence>
<evidence type="ECO:0000256" key="8">
    <source>
        <dbReference type="ARBA" id="ARBA00023136"/>
    </source>
</evidence>
<dbReference type="AlphaFoldDB" id="A0A5C3NS29"/>
<keyword evidence="5 10" id="KW-1133">Transmembrane helix</keyword>
<keyword evidence="13" id="KW-1185">Reference proteome</keyword>
<feature type="compositionally biased region" description="Polar residues" evidence="9">
    <location>
        <begin position="575"/>
        <end position="593"/>
    </location>
</feature>
<dbReference type="OrthoDB" id="26740at2759"/>
<evidence type="ECO:0000256" key="2">
    <source>
        <dbReference type="ARBA" id="ARBA00022448"/>
    </source>
</evidence>
<feature type="compositionally biased region" description="Pro residues" evidence="9">
    <location>
        <begin position="1055"/>
        <end position="1064"/>
    </location>
</feature>
<feature type="region of interest" description="Disordered" evidence="9">
    <location>
        <begin position="41"/>
        <end position="66"/>
    </location>
</feature>
<keyword evidence="2" id="KW-0813">Transport</keyword>
<feature type="region of interest" description="Disordered" evidence="9">
    <location>
        <begin position="501"/>
        <end position="726"/>
    </location>
</feature>
<protein>
    <recommendedName>
        <fullName evidence="11">SMP-LTD domain-containing protein</fullName>
    </recommendedName>
</protein>
<dbReference type="CDD" id="cd21675">
    <property type="entry name" value="SMP_TEX2"/>
    <property type="match status" value="1"/>
</dbReference>
<feature type="compositionally biased region" description="Basic and acidic residues" evidence="9">
    <location>
        <begin position="41"/>
        <end position="54"/>
    </location>
</feature>
<feature type="compositionally biased region" description="Low complexity" evidence="9">
    <location>
        <begin position="642"/>
        <end position="669"/>
    </location>
</feature>
<feature type="compositionally biased region" description="Polar residues" evidence="9">
    <location>
        <begin position="546"/>
        <end position="555"/>
    </location>
</feature>
<evidence type="ECO:0000256" key="3">
    <source>
        <dbReference type="ARBA" id="ARBA00022692"/>
    </source>
</evidence>
<keyword evidence="6" id="KW-0445">Lipid transport</keyword>
<dbReference type="PANTHER" id="PTHR13466">
    <property type="entry name" value="TEX2 PROTEIN-RELATED"/>
    <property type="match status" value="1"/>
</dbReference>
<feature type="compositionally biased region" description="Acidic residues" evidence="9">
    <location>
        <begin position="507"/>
        <end position="518"/>
    </location>
</feature>
<feature type="compositionally biased region" description="Polar residues" evidence="9">
    <location>
        <begin position="888"/>
        <end position="897"/>
    </location>
</feature>
<dbReference type="PANTHER" id="PTHR13466:SF19">
    <property type="entry name" value="NUCLEUS-VACUOLE JUNCTION PROTEIN 2"/>
    <property type="match status" value="1"/>
</dbReference>
<dbReference type="GO" id="GO:0015914">
    <property type="term" value="P:phospholipid transport"/>
    <property type="evidence" value="ECO:0007669"/>
    <property type="project" value="TreeGrafter"/>
</dbReference>
<evidence type="ECO:0000313" key="12">
    <source>
        <dbReference type="EMBL" id="TFK56521.1"/>
    </source>
</evidence>
<feature type="compositionally biased region" description="Polar residues" evidence="9">
    <location>
        <begin position="821"/>
        <end position="836"/>
    </location>
</feature>
<evidence type="ECO:0000256" key="1">
    <source>
        <dbReference type="ARBA" id="ARBA00004586"/>
    </source>
</evidence>
<evidence type="ECO:0000259" key="11">
    <source>
        <dbReference type="PROSITE" id="PS51847"/>
    </source>
</evidence>
<dbReference type="Proteomes" id="UP000305948">
    <property type="component" value="Unassembled WGS sequence"/>
</dbReference>
<feature type="compositionally biased region" description="Low complexity" evidence="9">
    <location>
        <begin position="949"/>
        <end position="962"/>
    </location>
</feature>
<dbReference type="GO" id="GO:0005789">
    <property type="term" value="C:endoplasmic reticulum membrane"/>
    <property type="evidence" value="ECO:0007669"/>
    <property type="project" value="UniProtKB-SubCell"/>
</dbReference>
<dbReference type="GO" id="GO:1990456">
    <property type="term" value="P:mitochondrion-endoplasmic reticulum membrane tethering"/>
    <property type="evidence" value="ECO:0007669"/>
    <property type="project" value="TreeGrafter"/>
</dbReference>
<name>A0A5C3NS29_9AGAM</name>
<feature type="domain" description="SMP-LTD" evidence="11">
    <location>
        <begin position="295"/>
        <end position="486"/>
    </location>
</feature>
<feature type="compositionally biased region" description="Polar residues" evidence="9">
    <location>
        <begin position="800"/>
        <end position="813"/>
    </location>
</feature>
<feature type="region of interest" description="Disordered" evidence="9">
    <location>
        <begin position="738"/>
        <end position="1071"/>
    </location>
</feature>
<evidence type="ECO:0000256" key="7">
    <source>
        <dbReference type="ARBA" id="ARBA00023121"/>
    </source>
</evidence>
<keyword evidence="8 10" id="KW-0472">Membrane</keyword>
<accession>A0A5C3NS29</accession>
<comment type="subcellular location">
    <subcellularLocation>
        <location evidence="1">Endoplasmic reticulum membrane</location>
    </subcellularLocation>
</comment>
<dbReference type="GO" id="GO:0008289">
    <property type="term" value="F:lipid binding"/>
    <property type="evidence" value="ECO:0007669"/>
    <property type="project" value="UniProtKB-KW"/>
</dbReference>
<dbReference type="PROSITE" id="PS51847">
    <property type="entry name" value="SMP"/>
    <property type="match status" value="1"/>
</dbReference>
<keyword evidence="7" id="KW-0446">Lipid-binding</keyword>
<organism evidence="12 13">
    <name type="scientific">Heliocybe sulcata</name>
    <dbReference type="NCBI Taxonomy" id="5364"/>
    <lineage>
        <taxon>Eukaryota</taxon>
        <taxon>Fungi</taxon>
        <taxon>Dikarya</taxon>
        <taxon>Basidiomycota</taxon>
        <taxon>Agaricomycotina</taxon>
        <taxon>Agaricomycetes</taxon>
        <taxon>Gloeophyllales</taxon>
        <taxon>Gloeophyllaceae</taxon>
        <taxon>Heliocybe</taxon>
    </lineage>
</organism>
<keyword evidence="3 10" id="KW-0812">Transmembrane</keyword>
<keyword evidence="4" id="KW-0256">Endoplasmic reticulum</keyword>
<feature type="compositionally biased region" description="Polar residues" evidence="9">
    <location>
        <begin position="858"/>
        <end position="869"/>
    </location>
</feature>
<evidence type="ECO:0000313" key="13">
    <source>
        <dbReference type="Proteomes" id="UP000305948"/>
    </source>
</evidence>
<feature type="compositionally biased region" description="Low complexity" evidence="9">
    <location>
        <begin position="1027"/>
        <end position="1042"/>
    </location>
</feature>
<dbReference type="STRING" id="5364.A0A5C3NS29"/>
<evidence type="ECO:0000256" key="4">
    <source>
        <dbReference type="ARBA" id="ARBA00022824"/>
    </source>
</evidence>
<dbReference type="GO" id="GO:0032865">
    <property type="term" value="C:ERMES complex"/>
    <property type="evidence" value="ECO:0007669"/>
    <property type="project" value="TreeGrafter"/>
</dbReference>
<dbReference type="EMBL" id="ML213503">
    <property type="protein sequence ID" value="TFK56521.1"/>
    <property type="molecule type" value="Genomic_DNA"/>
</dbReference>
<evidence type="ECO:0000256" key="10">
    <source>
        <dbReference type="SAM" id="Phobius"/>
    </source>
</evidence>